<organism evidence="2">
    <name type="scientific">Oryza brachyantha</name>
    <name type="common">malo sina</name>
    <dbReference type="NCBI Taxonomy" id="4533"/>
    <lineage>
        <taxon>Eukaryota</taxon>
        <taxon>Viridiplantae</taxon>
        <taxon>Streptophyta</taxon>
        <taxon>Embryophyta</taxon>
        <taxon>Tracheophyta</taxon>
        <taxon>Spermatophyta</taxon>
        <taxon>Magnoliopsida</taxon>
        <taxon>Liliopsida</taxon>
        <taxon>Poales</taxon>
        <taxon>Poaceae</taxon>
        <taxon>BOP clade</taxon>
        <taxon>Oryzoideae</taxon>
        <taxon>Oryzeae</taxon>
        <taxon>Oryzinae</taxon>
        <taxon>Oryza</taxon>
    </lineage>
</organism>
<reference evidence="2" key="1">
    <citation type="journal article" date="2013" name="Nat. Commun.">
        <title>Whole-genome sequencing of Oryza brachyantha reveals mechanisms underlying Oryza genome evolution.</title>
        <authorList>
            <person name="Chen J."/>
            <person name="Huang Q."/>
            <person name="Gao D."/>
            <person name="Wang J."/>
            <person name="Lang Y."/>
            <person name="Liu T."/>
            <person name="Li B."/>
            <person name="Bai Z."/>
            <person name="Luis Goicoechea J."/>
            <person name="Liang C."/>
            <person name="Chen C."/>
            <person name="Zhang W."/>
            <person name="Sun S."/>
            <person name="Liao Y."/>
            <person name="Zhang X."/>
            <person name="Yang L."/>
            <person name="Song C."/>
            <person name="Wang M."/>
            <person name="Shi J."/>
            <person name="Liu G."/>
            <person name="Liu J."/>
            <person name="Zhou H."/>
            <person name="Zhou W."/>
            <person name="Yu Q."/>
            <person name="An N."/>
            <person name="Chen Y."/>
            <person name="Cai Q."/>
            <person name="Wang B."/>
            <person name="Liu B."/>
            <person name="Min J."/>
            <person name="Huang Y."/>
            <person name="Wu H."/>
            <person name="Li Z."/>
            <person name="Zhang Y."/>
            <person name="Yin Y."/>
            <person name="Song W."/>
            <person name="Jiang J."/>
            <person name="Jackson S.A."/>
            <person name="Wing R.A."/>
            <person name="Wang J."/>
            <person name="Chen M."/>
        </authorList>
    </citation>
    <scope>NUCLEOTIDE SEQUENCE [LARGE SCALE GENOMIC DNA]</scope>
    <source>
        <strain evidence="2">cv. IRGC 101232</strain>
    </source>
</reference>
<dbReference type="PANTHER" id="PTHR33086">
    <property type="entry name" value="OS05G0468200 PROTEIN-RELATED"/>
    <property type="match status" value="1"/>
</dbReference>
<accession>J3M803</accession>
<dbReference type="AlphaFoldDB" id="J3M803"/>
<dbReference type="InterPro" id="IPR011676">
    <property type="entry name" value="DUF1618"/>
</dbReference>
<dbReference type="Pfam" id="PF07762">
    <property type="entry name" value="DUF1618"/>
    <property type="match status" value="1"/>
</dbReference>
<protein>
    <recommendedName>
        <fullName evidence="1">DUF1618 domain-containing protein</fullName>
    </recommendedName>
</protein>
<dbReference type="HOGENOM" id="CLU_038425_0_0_1"/>
<proteinExistence type="predicted"/>
<dbReference type="OMA" id="ACTESIC"/>
<dbReference type="EnsemblPlants" id="OB05G27270.1">
    <property type="protein sequence ID" value="OB05G27270.1"/>
    <property type="gene ID" value="OB05G27270"/>
</dbReference>
<evidence type="ECO:0000313" key="2">
    <source>
        <dbReference type="EnsemblPlants" id="OB05G27270.1"/>
    </source>
</evidence>
<sequence>MALRGSVELPKVDRPPVELTKVDRSLPSQLNDVVFDEHIQRTIVACTESICTGSDNLTSSAVSPFSSLEYHGHKTTDAAPPRCSSGASLVSPVRSSAASHPAWALVAETGFVLTKQEPAEPRTIFRLASPPRVCQLSVPIRSIVPLAVPSTDSEGNFVSRGTICAANSSGLFRVRNVLELAQVPAAVESPIFTPKPKDDTWPPLPDLKSHTKVVRLVCNPLSCQLLPLPEDPDTSDTGNTWRHVKPGFLTRADLGHGPPERCAVAEVRGKDFIMHRFLSTTGRWDAMPGFSSAVPVARLPIITDHSVVSFGGRMWWVDLAWGAVSVDPFADEPDFRFVELPSGSVLPADAISVERRRWEKELGWYRRIGVSEGRLRYVEVSGAEPFVLSCFALDDEGSRWSLEHRVALSRLWAEPLQERPRIGAMDPLDANVMYLMVGDVGKHIVGVDMEKGVMIGSSLLAEPTMLTPCMLPPWLESSQIPSAGTLSSKQTNVERKTLADMLVRVDRGC</sequence>
<reference evidence="2" key="2">
    <citation type="submission" date="2013-04" db="UniProtKB">
        <authorList>
            <consortium name="EnsemblPlants"/>
        </authorList>
    </citation>
    <scope>IDENTIFICATION</scope>
</reference>
<evidence type="ECO:0000313" key="3">
    <source>
        <dbReference type="Proteomes" id="UP000006038"/>
    </source>
</evidence>
<name>J3M803_ORYBR</name>
<evidence type="ECO:0000259" key="1">
    <source>
        <dbReference type="Pfam" id="PF07762"/>
    </source>
</evidence>
<dbReference type="PANTHER" id="PTHR33086:SF98">
    <property type="entry name" value="OS05G0468200 PROTEIN"/>
    <property type="match status" value="1"/>
</dbReference>
<feature type="domain" description="DUF1618" evidence="1">
    <location>
        <begin position="316"/>
        <end position="420"/>
    </location>
</feature>
<dbReference type="Gramene" id="OB05G27270.1">
    <property type="protein sequence ID" value="OB05G27270.1"/>
    <property type="gene ID" value="OB05G27270"/>
</dbReference>
<dbReference type="Proteomes" id="UP000006038">
    <property type="component" value="Chromosome 5"/>
</dbReference>
<keyword evidence="3" id="KW-1185">Reference proteome</keyword>